<reference evidence="2 3" key="1">
    <citation type="journal article" date="2019" name="Emerg. Microbes Infect.">
        <title>Comprehensive subspecies identification of 175 nontuberculous mycobacteria species based on 7547 genomic profiles.</title>
        <authorList>
            <person name="Matsumoto Y."/>
            <person name="Kinjo T."/>
            <person name="Motooka D."/>
            <person name="Nabeya D."/>
            <person name="Jung N."/>
            <person name="Uechi K."/>
            <person name="Horii T."/>
            <person name="Iida T."/>
            <person name="Fujita J."/>
            <person name="Nakamura S."/>
        </authorList>
    </citation>
    <scope>NUCLEOTIDE SEQUENCE [LARGE SCALE GENOMIC DNA]</scope>
    <source>
        <strain evidence="2 3">JCM 13392</strain>
    </source>
</reference>
<dbReference type="EMBL" id="BLKT01000003">
    <property type="protein sequence ID" value="GFG61398.1"/>
    <property type="molecule type" value="Genomic_DNA"/>
</dbReference>
<proteinExistence type="predicted"/>
<dbReference type="AlphaFoldDB" id="A0A7I9WVG4"/>
<name>A0A7I9WVG4_9MYCO</name>
<evidence type="ECO:0008006" key="4">
    <source>
        <dbReference type="Google" id="ProtNLM"/>
    </source>
</evidence>
<comment type="caution">
    <text evidence="2">The sequence shown here is derived from an EMBL/GenBank/DDBJ whole genome shotgun (WGS) entry which is preliminary data.</text>
</comment>
<evidence type="ECO:0000313" key="3">
    <source>
        <dbReference type="Proteomes" id="UP000465241"/>
    </source>
</evidence>
<keyword evidence="1" id="KW-1133">Transmembrane helix</keyword>
<organism evidence="2 3">
    <name type="scientific">Mycolicibacterium murale</name>
    <dbReference type="NCBI Taxonomy" id="182220"/>
    <lineage>
        <taxon>Bacteria</taxon>
        <taxon>Bacillati</taxon>
        <taxon>Actinomycetota</taxon>
        <taxon>Actinomycetes</taxon>
        <taxon>Mycobacteriales</taxon>
        <taxon>Mycobacteriaceae</taxon>
        <taxon>Mycolicibacterium</taxon>
    </lineage>
</organism>
<protein>
    <recommendedName>
        <fullName evidence="4">HTTM domain-containing protein</fullName>
    </recommendedName>
</protein>
<evidence type="ECO:0000256" key="1">
    <source>
        <dbReference type="SAM" id="Phobius"/>
    </source>
</evidence>
<keyword evidence="1" id="KW-0472">Membrane</keyword>
<sequence>MIAFAFFTAAAIKAATGWLEPGIEATRYYIVSDLLYSDPGPMASWILGINSPLLWKFLDYSTLFVEGCLILAVFFPGLFRIGLVLASVFHVGVFLTLGISFEMHAFVYLGFFLLPFAKWFPEIELLRDMKSRRRRAPTIAS</sequence>
<dbReference type="Proteomes" id="UP000465241">
    <property type="component" value="Unassembled WGS sequence"/>
</dbReference>
<keyword evidence="1" id="KW-0812">Transmembrane</keyword>
<evidence type="ECO:0000313" key="2">
    <source>
        <dbReference type="EMBL" id="GFG61398.1"/>
    </source>
</evidence>
<feature type="transmembrane region" description="Helical" evidence="1">
    <location>
        <begin position="70"/>
        <end position="99"/>
    </location>
</feature>
<keyword evidence="3" id="KW-1185">Reference proteome</keyword>
<gene>
    <name evidence="2" type="ORF">MMUR_55340</name>
</gene>
<accession>A0A7I9WVG4</accession>